<organism evidence="1 2">
    <name type="scientific">Rhizopogon vinicolor AM-OR11-026</name>
    <dbReference type="NCBI Taxonomy" id="1314800"/>
    <lineage>
        <taxon>Eukaryota</taxon>
        <taxon>Fungi</taxon>
        <taxon>Dikarya</taxon>
        <taxon>Basidiomycota</taxon>
        <taxon>Agaricomycotina</taxon>
        <taxon>Agaricomycetes</taxon>
        <taxon>Agaricomycetidae</taxon>
        <taxon>Boletales</taxon>
        <taxon>Suillineae</taxon>
        <taxon>Rhizopogonaceae</taxon>
        <taxon>Rhizopogon</taxon>
    </lineage>
</organism>
<dbReference type="InParanoid" id="A0A1B7N544"/>
<gene>
    <name evidence="1" type="ORF">K503DRAFT_36649</name>
</gene>
<evidence type="ECO:0008006" key="3">
    <source>
        <dbReference type="Google" id="ProtNLM"/>
    </source>
</evidence>
<keyword evidence="2" id="KW-1185">Reference proteome</keyword>
<dbReference type="STRING" id="1314800.A0A1B7N544"/>
<dbReference type="EMBL" id="KV448229">
    <property type="protein sequence ID" value="OAX39952.1"/>
    <property type="molecule type" value="Genomic_DNA"/>
</dbReference>
<evidence type="ECO:0000313" key="1">
    <source>
        <dbReference type="EMBL" id="OAX39952.1"/>
    </source>
</evidence>
<accession>A0A1B7N544</accession>
<dbReference type="AlphaFoldDB" id="A0A1B7N544"/>
<dbReference type="OrthoDB" id="2794896at2759"/>
<name>A0A1B7N544_9AGAM</name>
<proteinExistence type="predicted"/>
<dbReference type="Gene3D" id="3.30.160.60">
    <property type="entry name" value="Classic Zinc Finger"/>
    <property type="match status" value="1"/>
</dbReference>
<protein>
    <recommendedName>
        <fullName evidence="3">C2H2-type domain-containing protein</fullName>
    </recommendedName>
</protein>
<evidence type="ECO:0000313" key="2">
    <source>
        <dbReference type="Proteomes" id="UP000092154"/>
    </source>
</evidence>
<reference evidence="1 2" key="1">
    <citation type="submission" date="2016-06" db="EMBL/GenBank/DDBJ databases">
        <title>Comparative genomics of the ectomycorrhizal sister species Rhizopogon vinicolor and Rhizopogon vesiculosus (Basidiomycota: Boletales) reveals a divergence of the mating type B locus.</title>
        <authorList>
            <consortium name="DOE Joint Genome Institute"/>
            <person name="Mujic A.B."/>
            <person name="Kuo A."/>
            <person name="Tritt A."/>
            <person name="Lipzen A."/>
            <person name="Chen C."/>
            <person name="Johnson J."/>
            <person name="Sharma A."/>
            <person name="Barry K."/>
            <person name="Grigoriev I.V."/>
            <person name="Spatafora J.W."/>
        </authorList>
    </citation>
    <scope>NUCLEOTIDE SEQUENCE [LARGE SCALE GENOMIC DNA]</scope>
    <source>
        <strain evidence="1 2">AM-OR11-026</strain>
    </source>
</reference>
<dbReference type="Proteomes" id="UP000092154">
    <property type="component" value="Unassembled WGS sequence"/>
</dbReference>
<sequence length="208" mass="23685">MLIFGSQLSTLLYHRRQCYTTVPTGCHSIPENSLPFYSKTADSEQFYYYPPETQDYIPSTTDDTLDVWSHANFPGLDLGEFPASFQAMISQPSTAQLPVMTSLQASSHSPGAYHVCEWIENNARCGQTISGVMRELSTHLRDAHHIQGNDKKMLVCFWRDCGRELQRGNMKRHVATRHLNVKSPCDYCLKSYSRRDAMKEHARECQGA</sequence>